<feature type="domain" description="Zinc finger CGNR" evidence="1">
    <location>
        <begin position="157"/>
        <end position="200"/>
    </location>
</feature>
<evidence type="ECO:0000313" key="3">
    <source>
        <dbReference type="Proteomes" id="UP000533476"/>
    </source>
</evidence>
<dbReference type="SUPFAM" id="SSF160904">
    <property type="entry name" value="Jann2411-like"/>
    <property type="match status" value="1"/>
</dbReference>
<dbReference type="Proteomes" id="UP000533476">
    <property type="component" value="Unassembled WGS sequence"/>
</dbReference>
<dbReference type="InterPro" id="IPR021005">
    <property type="entry name" value="Znf_CGNR"/>
</dbReference>
<gene>
    <name evidence="2" type="ORF">HIJ39_20285</name>
</gene>
<dbReference type="InterPro" id="IPR023286">
    <property type="entry name" value="ABATE_dom_sf"/>
</dbReference>
<name>A0A7Y0L7J0_9FIRM</name>
<organism evidence="2 3">
    <name type="scientific">Sulfobacillus harzensis</name>
    <dbReference type="NCBI Taxonomy" id="2729629"/>
    <lineage>
        <taxon>Bacteria</taxon>
        <taxon>Bacillati</taxon>
        <taxon>Bacillota</taxon>
        <taxon>Clostridia</taxon>
        <taxon>Eubacteriales</taxon>
        <taxon>Clostridiales Family XVII. Incertae Sedis</taxon>
        <taxon>Sulfobacillus</taxon>
    </lineage>
</organism>
<sequence length="206" mass="23089">MDNTPFEFIGGSLCLDFANTVGGARNQANATDQLTSYTDLLHWSREAGLIGDTAFNHLQTKALNDVSRANDVLAEVKTLREAIYRIFSDIARGNTVDDTLLLDLNKAIGQSFHHARIVRTPDGYAWGWKQDMSLDTMEAPIVRSAADLLTAPSTLSRIRECASDHCTWLFLDETKNRSRRWCNMRTCGNASKVHRYRARHTGNAEV</sequence>
<dbReference type="PANTHER" id="PTHR35525">
    <property type="entry name" value="BLL6575 PROTEIN"/>
    <property type="match status" value="1"/>
</dbReference>
<dbReference type="AlphaFoldDB" id="A0A7Y0L7J0"/>
<dbReference type="Gene3D" id="1.10.3300.10">
    <property type="entry name" value="Jann2411-like domain"/>
    <property type="match status" value="1"/>
</dbReference>
<dbReference type="PANTHER" id="PTHR35525:SF3">
    <property type="entry name" value="BLL6575 PROTEIN"/>
    <property type="match status" value="1"/>
</dbReference>
<accession>A0A7Y0L7J0</accession>
<dbReference type="Pfam" id="PF11706">
    <property type="entry name" value="zf-CGNR"/>
    <property type="match status" value="1"/>
</dbReference>
<proteinExistence type="predicted"/>
<dbReference type="EMBL" id="JABBVZ010000132">
    <property type="protein sequence ID" value="NMP24655.1"/>
    <property type="molecule type" value="Genomic_DNA"/>
</dbReference>
<comment type="caution">
    <text evidence="2">The sequence shown here is derived from an EMBL/GenBank/DDBJ whole genome shotgun (WGS) entry which is preliminary data.</text>
</comment>
<protein>
    <recommendedName>
        <fullName evidence="1">Zinc finger CGNR domain-containing protein</fullName>
    </recommendedName>
</protein>
<dbReference type="RefSeq" id="WP_169102863.1">
    <property type="nucleotide sequence ID" value="NZ_JABBVZ010000132.1"/>
</dbReference>
<evidence type="ECO:0000313" key="2">
    <source>
        <dbReference type="EMBL" id="NMP24655.1"/>
    </source>
</evidence>
<reference evidence="2 3" key="1">
    <citation type="submission" date="2020-04" db="EMBL/GenBank/DDBJ databases">
        <authorList>
            <person name="Zhang R."/>
            <person name="Schippers A."/>
        </authorList>
    </citation>
    <scope>NUCLEOTIDE SEQUENCE [LARGE SCALE GENOMIC DNA]</scope>
    <source>
        <strain evidence="2 3">DSM 109850</strain>
    </source>
</reference>
<keyword evidence="3" id="KW-1185">Reference proteome</keyword>
<evidence type="ECO:0000259" key="1">
    <source>
        <dbReference type="Pfam" id="PF11706"/>
    </source>
</evidence>
<dbReference type="Pfam" id="PF07336">
    <property type="entry name" value="ABATE"/>
    <property type="match status" value="1"/>
</dbReference>
<dbReference type="InterPro" id="IPR010852">
    <property type="entry name" value="ABATE"/>
</dbReference>